<feature type="transmembrane region" description="Helical" evidence="6">
    <location>
        <begin position="195"/>
        <end position="213"/>
    </location>
</feature>
<feature type="transmembrane region" description="Helical" evidence="6">
    <location>
        <begin position="252"/>
        <end position="273"/>
    </location>
</feature>
<dbReference type="OrthoDB" id="9780109at2"/>
<sequence length="276" mass="29186">MGVVVLALIAICAGFLGALLGLGGGVILVPGSLYVSEHTTWIATLTPQSAVALSVMMMIFTGLGSSMSYMKSGLVDYKAGLTFFVGAAPGVVVGALLNGYFDKDSFHLFFGVLLITLATIMIVRDKLTPIHWFVRRSKVRHFTDANGKQFTYGYPISFAIVLSFFVGMLSGLFGIGGGALLVPAMLILFHFPPHIAVATSMFLVFLSSLINAGSHMTLGNIPWANVLPVVIGGYIGGKLGAAMTKKLQSQTLVIILRIVLLIMGVRSVIIGIMGSV</sequence>
<proteinExistence type="inferred from homology"/>
<comment type="similarity">
    <text evidence="2 6">Belongs to the 4-toluene sulfonate uptake permease (TSUP) (TC 2.A.102) family.</text>
</comment>
<dbReference type="STRING" id="33978.A6M13_02770"/>
<reference evidence="7 8" key="1">
    <citation type="submission" date="2016-07" db="EMBL/GenBank/DDBJ databases">
        <title>Caryophanon tenue genome sequencing.</title>
        <authorList>
            <person name="Verma A."/>
            <person name="Pal Y."/>
            <person name="Krishnamurthi S."/>
        </authorList>
    </citation>
    <scope>NUCLEOTIDE SEQUENCE [LARGE SCALE GENOMIC DNA]</scope>
    <source>
        <strain evidence="7 8">DSM 14152</strain>
    </source>
</reference>
<keyword evidence="8" id="KW-1185">Reference proteome</keyword>
<dbReference type="InterPro" id="IPR002781">
    <property type="entry name" value="TM_pro_TauE-like"/>
</dbReference>
<evidence type="ECO:0000256" key="3">
    <source>
        <dbReference type="ARBA" id="ARBA00022692"/>
    </source>
</evidence>
<comment type="caution">
    <text evidence="7">The sequence shown here is derived from an EMBL/GenBank/DDBJ whole genome shotgun (WGS) entry which is preliminary data.</text>
</comment>
<keyword evidence="5 6" id="KW-0472">Membrane</keyword>
<keyword evidence="4 6" id="KW-1133">Transmembrane helix</keyword>
<accession>A0A1C0YEN0</accession>
<evidence type="ECO:0000256" key="5">
    <source>
        <dbReference type="ARBA" id="ARBA00023136"/>
    </source>
</evidence>
<dbReference type="Pfam" id="PF01925">
    <property type="entry name" value="TauE"/>
    <property type="match status" value="1"/>
</dbReference>
<organism evidence="7 8">
    <name type="scientific">Caryophanon tenue</name>
    <dbReference type="NCBI Taxonomy" id="33978"/>
    <lineage>
        <taxon>Bacteria</taxon>
        <taxon>Bacillati</taxon>
        <taxon>Bacillota</taxon>
        <taxon>Bacilli</taxon>
        <taxon>Bacillales</taxon>
        <taxon>Caryophanaceae</taxon>
        <taxon>Caryophanon</taxon>
    </lineage>
</organism>
<name>A0A1C0YEN0_9BACL</name>
<dbReference type="InterPro" id="IPR051598">
    <property type="entry name" value="TSUP/Inactive_protease-like"/>
</dbReference>
<dbReference type="PANTHER" id="PTHR43701:SF2">
    <property type="entry name" value="MEMBRANE TRANSPORTER PROTEIN YJNA-RELATED"/>
    <property type="match status" value="1"/>
</dbReference>
<evidence type="ECO:0000256" key="6">
    <source>
        <dbReference type="RuleBase" id="RU363041"/>
    </source>
</evidence>
<comment type="subcellular location">
    <subcellularLocation>
        <location evidence="6">Cell membrane</location>
        <topology evidence="6">Multi-pass membrane protein</topology>
    </subcellularLocation>
    <subcellularLocation>
        <location evidence="1">Membrane</location>
        <topology evidence="1">Multi-pass membrane protein</topology>
    </subcellularLocation>
</comment>
<dbReference type="GO" id="GO:0005886">
    <property type="term" value="C:plasma membrane"/>
    <property type="evidence" value="ECO:0007669"/>
    <property type="project" value="UniProtKB-SubCell"/>
</dbReference>
<feature type="transmembrane region" description="Helical" evidence="6">
    <location>
        <begin position="106"/>
        <end position="123"/>
    </location>
</feature>
<feature type="transmembrane region" description="Helical" evidence="6">
    <location>
        <begin position="156"/>
        <end position="189"/>
    </location>
</feature>
<evidence type="ECO:0000256" key="4">
    <source>
        <dbReference type="ARBA" id="ARBA00022989"/>
    </source>
</evidence>
<dbReference type="AlphaFoldDB" id="A0A1C0YEN0"/>
<dbReference type="EMBL" id="MASJ01000012">
    <property type="protein sequence ID" value="OCS85599.1"/>
    <property type="molecule type" value="Genomic_DNA"/>
</dbReference>
<dbReference type="PANTHER" id="PTHR43701">
    <property type="entry name" value="MEMBRANE TRANSPORTER PROTEIN MJ0441-RELATED"/>
    <property type="match status" value="1"/>
</dbReference>
<keyword evidence="6" id="KW-1003">Cell membrane</keyword>
<feature type="transmembrane region" description="Helical" evidence="6">
    <location>
        <begin position="49"/>
        <end position="69"/>
    </location>
</feature>
<evidence type="ECO:0000313" key="8">
    <source>
        <dbReference type="Proteomes" id="UP000093199"/>
    </source>
</evidence>
<evidence type="ECO:0000256" key="2">
    <source>
        <dbReference type="ARBA" id="ARBA00009142"/>
    </source>
</evidence>
<keyword evidence="3 6" id="KW-0812">Transmembrane</keyword>
<protein>
    <recommendedName>
        <fullName evidence="6">Probable membrane transporter protein</fullName>
    </recommendedName>
</protein>
<dbReference type="Proteomes" id="UP000093199">
    <property type="component" value="Unassembled WGS sequence"/>
</dbReference>
<evidence type="ECO:0000256" key="1">
    <source>
        <dbReference type="ARBA" id="ARBA00004141"/>
    </source>
</evidence>
<gene>
    <name evidence="7" type="ORF">A6M13_02770</name>
</gene>
<feature type="transmembrane region" description="Helical" evidence="6">
    <location>
        <begin position="81"/>
        <end position="100"/>
    </location>
</feature>
<evidence type="ECO:0000313" key="7">
    <source>
        <dbReference type="EMBL" id="OCS85599.1"/>
    </source>
</evidence>
<dbReference type="RefSeq" id="WP_066544760.1">
    <property type="nucleotide sequence ID" value="NZ_MASJ01000012.1"/>
</dbReference>